<reference evidence="1" key="1">
    <citation type="journal article" date="2010" name="Insect Mol. Biol.">
        <title>The draft genome sequence of Arsenophonus nasoniae, son-killer bacterium of Nasonia vitripennis, reveals genes associated with virulence and symbiosis.</title>
        <authorList>
            <person name="Wilkes T."/>
            <person name="Darby A.C."/>
            <person name="Choi J."/>
            <person name="Colborne J.K."/>
            <person name="Werren J.H."/>
            <person name="Hurst G.D.D."/>
        </authorList>
    </citation>
    <scope>NUCLEOTIDE SEQUENCE</scope>
</reference>
<reference evidence="2 5" key="2">
    <citation type="submission" date="2019-03" db="EMBL/GenBank/DDBJ databases">
        <title>Long-read sequencing reveals hyperdense prophage content in a complex bacterial symbiont genome.</title>
        <authorList>
            <person name="Frost C.L."/>
            <person name="Siozios S."/>
            <person name="Nadal-Jimenez P."/>
            <person name="Brockhurst M.A."/>
            <person name="King K.C."/>
            <person name="Darby A.C."/>
            <person name="Hurst G.D.D."/>
        </authorList>
    </citation>
    <scope>NUCLEOTIDE SEQUENCE [LARGE SCALE GENOMIC DNA]</scope>
    <source>
        <strain evidence="2 5">FIN</strain>
    </source>
</reference>
<keyword evidence="6" id="KW-1185">Reference proteome</keyword>
<dbReference type="AlphaFoldDB" id="D2U0Z3"/>
<proteinExistence type="predicted"/>
<dbReference type="RefSeq" id="WP_026823479.1">
    <property type="nucleotide sequence ID" value="NZ_CP038613.1"/>
</dbReference>
<protein>
    <submittedName>
        <fullName evidence="1">Uncharacterized protein</fullName>
    </submittedName>
</protein>
<evidence type="ECO:0000313" key="3">
    <source>
        <dbReference type="EMBL" id="WGM00916.1"/>
    </source>
</evidence>
<dbReference type="KEGG" id="ans:ArsFIN_27530"/>
<dbReference type="EMBL" id="CP123523">
    <property type="protein sequence ID" value="WGM04475.1"/>
    <property type="molecule type" value="Genomic_DNA"/>
</dbReference>
<dbReference type="Proteomes" id="UP001177595">
    <property type="component" value="Chromosome"/>
</dbReference>
<dbReference type="GeneID" id="96877768"/>
<sequence>MKLIEICEKEIKQVDYFGIELTVDAGVNFLAADDEGFVYGYFHKPIIYSTEGIWITKEKDHFYHYVAKVDIGDKDWKETLVEV</sequence>
<dbReference type="Proteomes" id="UP000295134">
    <property type="component" value="Chromosome"/>
</dbReference>
<evidence type="ECO:0000313" key="4">
    <source>
        <dbReference type="EMBL" id="WGM04475.1"/>
    </source>
</evidence>
<accession>D2U0Z3</accession>
<reference evidence="3" key="3">
    <citation type="submission" date="2023-04" db="EMBL/GenBank/DDBJ databases">
        <title>Genome dynamics across the evolutionary transition to endosymbiosis.</title>
        <authorList>
            <person name="Siozios S."/>
            <person name="Nadal-Jimenez P."/>
            <person name="Azagi T."/>
            <person name="Sprong H."/>
            <person name="Frost C.L."/>
            <person name="Parratt S.R."/>
            <person name="Taylor G."/>
            <person name="Brettell L."/>
            <person name="Lew K.C."/>
            <person name="Croft L."/>
            <person name="King K.C."/>
            <person name="Brockhurst M.A."/>
            <person name="Hypsa V."/>
            <person name="Novakova E."/>
            <person name="Darby A.C."/>
            <person name="Hurst G.D.D."/>
        </authorList>
    </citation>
    <scope>NUCLEOTIDE SEQUENCE</scope>
    <source>
        <strain evidence="4">ANv_CAN</strain>
        <strain evidence="3">APv</strain>
    </source>
</reference>
<evidence type="ECO:0000313" key="2">
    <source>
        <dbReference type="EMBL" id="QBY44176.1"/>
    </source>
</evidence>
<gene>
    <name evidence="1" type="ORF">ARN_21850</name>
    <name evidence="2" type="ORF">ArsFIN_27530</name>
    <name evidence="3" type="ORF">QE210_13825</name>
    <name evidence="4" type="ORF">QE258_12660</name>
</gene>
<name>D2U0Z3_9GAMM</name>
<dbReference type="EMBL" id="CP123504">
    <property type="protein sequence ID" value="WGM00916.1"/>
    <property type="molecule type" value="Genomic_DNA"/>
</dbReference>
<dbReference type="EMBL" id="FN545225">
    <property type="protein sequence ID" value="CBA74250.1"/>
    <property type="molecule type" value="Genomic_DNA"/>
</dbReference>
<evidence type="ECO:0000313" key="1">
    <source>
        <dbReference type="EMBL" id="CBA74250.1"/>
    </source>
</evidence>
<evidence type="ECO:0000313" key="6">
    <source>
        <dbReference type="Proteomes" id="UP001177592"/>
    </source>
</evidence>
<organism evidence="1">
    <name type="scientific">Arsenophonus nasoniae</name>
    <name type="common">son-killer infecting Nasonia vitripennis</name>
    <dbReference type="NCBI Taxonomy" id="638"/>
    <lineage>
        <taxon>Bacteria</taxon>
        <taxon>Pseudomonadati</taxon>
        <taxon>Pseudomonadota</taxon>
        <taxon>Gammaproteobacteria</taxon>
        <taxon>Enterobacterales</taxon>
        <taxon>Morganellaceae</taxon>
        <taxon>Arsenophonus</taxon>
    </lineage>
</organism>
<dbReference type="Proteomes" id="UP001177592">
    <property type="component" value="Chromosome"/>
</dbReference>
<dbReference type="EMBL" id="CP038613">
    <property type="protein sequence ID" value="QBY44176.1"/>
    <property type="molecule type" value="Genomic_DNA"/>
</dbReference>
<evidence type="ECO:0000313" key="5">
    <source>
        <dbReference type="Proteomes" id="UP000295134"/>
    </source>
</evidence>